<evidence type="ECO:0000313" key="11">
    <source>
        <dbReference type="Proteomes" id="UP000037239"/>
    </source>
</evidence>
<dbReference type="GO" id="GO:0000155">
    <property type="term" value="F:phosphorelay sensor kinase activity"/>
    <property type="evidence" value="ECO:0007669"/>
    <property type="project" value="InterPro"/>
</dbReference>
<keyword evidence="6" id="KW-0418">Kinase</keyword>
<evidence type="ECO:0000256" key="4">
    <source>
        <dbReference type="ARBA" id="ARBA00022679"/>
    </source>
</evidence>
<keyword evidence="7" id="KW-0067">ATP-binding</keyword>
<dbReference type="Pfam" id="PF07730">
    <property type="entry name" value="HisKA_3"/>
    <property type="match status" value="1"/>
</dbReference>
<dbReference type="RefSeq" id="WP_241486758.1">
    <property type="nucleotide sequence ID" value="NZ_AWFK01000012.1"/>
</dbReference>
<evidence type="ECO:0000313" key="10">
    <source>
        <dbReference type="EMBL" id="KOA48757.1"/>
    </source>
</evidence>
<keyword evidence="8" id="KW-0902">Two-component regulatory system</keyword>
<keyword evidence="5" id="KW-0547">Nucleotide-binding</keyword>
<protein>
    <recommendedName>
        <fullName evidence="2">histidine kinase</fullName>
        <ecNumber evidence="2">2.7.13.3</ecNumber>
    </recommendedName>
</protein>
<dbReference type="EMBL" id="AWFK01000012">
    <property type="protein sequence ID" value="KOA48757.1"/>
    <property type="molecule type" value="Genomic_DNA"/>
</dbReference>
<keyword evidence="3" id="KW-0597">Phosphoprotein</keyword>
<evidence type="ECO:0000256" key="7">
    <source>
        <dbReference type="ARBA" id="ARBA00022840"/>
    </source>
</evidence>
<evidence type="ECO:0000259" key="9">
    <source>
        <dbReference type="Pfam" id="PF07730"/>
    </source>
</evidence>
<reference evidence="10 11" key="1">
    <citation type="journal article" date="2015" name="Int J Genomics">
        <title>Comparative Genomics Revealed Genetic Diversity and Species/Strain-Level Differences in Carbohydrate Metabolism of Three Probiotic Bifidobacterial Species.</title>
        <authorList>
            <person name="Odamaki T."/>
            <person name="Horigome A."/>
            <person name="Sugahara H."/>
            <person name="Hashikura N."/>
            <person name="Minami J."/>
            <person name="Xiao J.Z."/>
            <person name="Abe F."/>
        </authorList>
    </citation>
    <scope>NUCLEOTIDE SEQUENCE [LARGE SCALE GENOMIC DNA]</scope>
    <source>
        <strain evidence="10 11">MCC 0483</strain>
    </source>
</reference>
<proteinExistence type="predicted"/>
<dbReference type="InterPro" id="IPR036890">
    <property type="entry name" value="HATPase_C_sf"/>
</dbReference>
<dbReference type="InterPro" id="IPR011712">
    <property type="entry name" value="Sig_transdc_His_kin_sub3_dim/P"/>
</dbReference>
<dbReference type="EC" id="2.7.13.3" evidence="2"/>
<comment type="catalytic activity">
    <reaction evidence="1">
        <text>ATP + protein L-histidine = ADP + protein N-phospho-L-histidine.</text>
        <dbReference type="EC" id="2.7.13.3"/>
    </reaction>
</comment>
<evidence type="ECO:0000256" key="2">
    <source>
        <dbReference type="ARBA" id="ARBA00012438"/>
    </source>
</evidence>
<evidence type="ECO:0000256" key="3">
    <source>
        <dbReference type="ARBA" id="ARBA00022553"/>
    </source>
</evidence>
<accession>A0AB34T8F5</accession>
<evidence type="ECO:0000256" key="8">
    <source>
        <dbReference type="ARBA" id="ARBA00023012"/>
    </source>
</evidence>
<dbReference type="GO" id="GO:0005524">
    <property type="term" value="F:ATP binding"/>
    <property type="evidence" value="ECO:0007669"/>
    <property type="project" value="UniProtKB-KW"/>
</dbReference>
<evidence type="ECO:0000256" key="6">
    <source>
        <dbReference type="ARBA" id="ARBA00022777"/>
    </source>
</evidence>
<dbReference type="GO" id="GO:0016020">
    <property type="term" value="C:membrane"/>
    <property type="evidence" value="ECO:0007669"/>
    <property type="project" value="InterPro"/>
</dbReference>
<dbReference type="PANTHER" id="PTHR24421">
    <property type="entry name" value="NITRATE/NITRITE SENSOR PROTEIN NARX-RELATED"/>
    <property type="match status" value="1"/>
</dbReference>
<gene>
    <name evidence="10" type="ORF">BAAM0483_07550</name>
</gene>
<organism evidence="10 11">
    <name type="scientific">Bifidobacterium animalis subsp. animalis MCC 0483</name>
    <dbReference type="NCBI Taxonomy" id="1365955"/>
    <lineage>
        <taxon>Bacteria</taxon>
        <taxon>Bacillati</taxon>
        <taxon>Actinomycetota</taxon>
        <taxon>Actinomycetes</taxon>
        <taxon>Bifidobacteriales</taxon>
        <taxon>Bifidobacteriaceae</taxon>
        <taxon>Bifidobacterium</taxon>
    </lineage>
</organism>
<sequence length="218" mass="23952">MRESVMVESRLRQLEANQYLAAHLHDALSQELALISMETQLHAVDKSVPDEERWRRVSDYTQNALADLRGIITQLRDDGDFKKDGDEPENVVALLRREAAAGDKLLHDHGFSGETVLDSAQDANMHSSELGGLLSLICHEIYTNMLKHAETARPYHVSISLSSSRVCIRYANGIGEQSVAGGGSGLRSLQSLITSMGGDFSHDARDGEWNGTVAIPLR</sequence>
<dbReference type="Gene3D" id="3.30.565.10">
    <property type="entry name" value="Histidine kinase-like ATPase, C-terminal domain"/>
    <property type="match status" value="1"/>
</dbReference>
<name>A0AB34T8F5_9BIFI</name>
<feature type="domain" description="Signal transduction histidine kinase subgroup 3 dimerisation and phosphoacceptor" evidence="9">
    <location>
        <begin position="20"/>
        <end position="78"/>
    </location>
</feature>
<evidence type="ECO:0000256" key="1">
    <source>
        <dbReference type="ARBA" id="ARBA00000085"/>
    </source>
</evidence>
<dbReference type="InterPro" id="IPR050482">
    <property type="entry name" value="Sensor_HK_TwoCompSys"/>
</dbReference>
<dbReference type="PANTHER" id="PTHR24421:SF10">
    <property type="entry name" value="NITRATE_NITRITE SENSOR PROTEIN NARQ"/>
    <property type="match status" value="1"/>
</dbReference>
<dbReference type="AlphaFoldDB" id="A0AB34T8F5"/>
<comment type="caution">
    <text evidence="10">The sequence shown here is derived from an EMBL/GenBank/DDBJ whole genome shotgun (WGS) entry which is preliminary data.</text>
</comment>
<evidence type="ECO:0000256" key="5">
    <source>
        <dbReference type="ARBA" id="ARBA00022741"/>
    </source>
</evidence>
<dbReference type="Proteomes" id="UP000037239">
    <property type="component" value="Unassembled WGS sequence"/>
</dbReference>
<dbReference type="GO" id="GO:0046983">
    <property type="term" value="F:protein dimerization activity"/>
    <property type="evidence" value="ECO:0007669"/>
    <property type="project" value="InterPro"/>
</dbReference>
<keyword evidence="4" id="KW-0808">Transferase</keyword>